<proteinExistence type="predicted"/>
<organism evidence="1">
    <name type="scientific">Candidatus Atribacter allofermentans</name>
    <dbReference type="NCBI Taxonomy" id="1852833"/>
    <lineage>
        <taxon>Bacteria</taxon>
        <taxon>Pseudomonadati</taxon>
        <taxon>Atribacterota</taxon>
        <taxon>Atribacteria</taxon>
        <taxon>Atribacterales</taxon>
        <taxon>Atribacteraceae</taxon>
        <taxon>Atribacter</taxon>
    </lineage>
</organism>
<dbReference type="Pfam" id="PF04343">
    <property type="entry name" value="DUF488"/>
    <property type="match status" value="1"/>
</dbReference>
<dbReference type="PANTHER" id="PTHR39337">
    <property type="entry name" value="BLR5642 PROTEIN"/>
    <property type="match status" value="1"/>
</dbReference>
<evidence type="ECO:0008006" key="2">
    <source>
        <dbReference type="Google" id="ProtNLM"/>
    </source>
</evidence>
<accession>A0A1V5SL79</accession>
<gene>
    <name evidence="1" type="ORF">BWY41_01709</name>
</gene>
<dbReference type="EMBL" id="MWBQ01000168">
    <property type="protein sequence ID" value="OQA55235.1"/>
    <property type="molecule type" value="Genomic_DNA"/>
</dbReference>
<protein>
    <recommendedName>
        <fullName evidence="2">DUF488 domain-containing protein</fullName>
    </recommendedName>
</protein>
<evidence type="ECO:0000313" key="1">
    <source>
        <dbReference type="EMBL" id="OQA55235.1"/>
    </source>
</evidence>
<dbReference type="Proteomes" id="UP000485569">
    <property type="component" value="Unassembled WGS sequence"/>
</dbReference>
<dbReference type="PANTHER" id="PTHR39337:SF1">
    <property type="entry name" value="BLR5642 PROTEIN"/>
    <property type="match status" value="1"/>
</dbReference>
<reference evidence="1" key="1">
    <citation type="submission" date="2017-02" db="EMBL/GenBank/DDBJ databases">
        <title>Delving into the versatile metabolic prowess of the omnipresent phylum Bacteroidetes.</title>
        <authorList>
            <person name="Nobu M.K."/>
            <person name="Mei R."/>
            <person name="Narihiro T."/>
            <person name="Kuroda K."/>
            <person name="Liu W.-T."/>
        </authorList>
    </citation>
    <scope>NUCLEOTIDE SEQUENCE</scope>
    <source>
        <strain evidence="1">ADurb.Bin276</strain>
    </source>
</reference>
<name>A0A1V5SL79_9BACT</name>
<sequence>MRSIPYSRRNPQYNRENLIPSLKKEGIFYLHLGKELSVNRNDPSLFTHGRIDFDKLITTDYFQNGINTVIDHIKKGLNISLLCAEKDPYRCHRFVLVAYELTQRGIEVKHIREDGRLESQHQLEEKLLQEFEPGYDQGDLFHPPKTRAQALLDAYRKRIIQMLQR</sequence>
<comment type="caution">
    <text evidence="1">The sequence shown here is derived from an EMBL/GenBank/DDBJ whole genome shotgun (WGS) entry which is preliminary data.</text>
</comment>
<dbReference type="InterPro" id="IPR007438">
    <property type="entry name" value="DUF488"/>
</dbReference>
<dbReference type="AlphaFoldDB" id="A0A1V5SL79"/>